<sequence length="100" mass="11515">MGLLHFFDTLPSPFTSEWPLFFIVYIDCDTHPLRLLFIHWKPDAWTDGWTAHAAYILSSSRRRPSFAESSVCSSLFLFLGFLHAFSWGGCGQLNKRDICI</sequence>
<dbReference type="OrthoDB" id="5405781at2759"/>
<keyword evidence="2" id="KW-1185">Reference proteome</keyword>
<gene>
    <name evidence="1" type="ORF">EI97DRAFT_158588</name>
</gene>
<dbReference type="GeneID" id="54546489"/>
<evidence type="ECO:0000313" key="2">
    <source>
        <dbReference type="Proteomes" id="UP000800097"/>
    </source>
</evidence>
<accession>A0A6A6JAM7</accession>
<dbReference type="AlphaFoldDB" id="A0A6A6JAM7"/>
<reference evidence="1" key="1">
    <citation type="journal article" date="2020" name="Stud. Mycol.">
        <title>101 Dothideomycetes genomes: a test case for predicting lifestyles and emergence of pathogens.</title>
        <authorList>
            <person name="Haridas S."/>
            <person name="Albert R."/>
            <person name="Binder M."/>
            <person name="Bloem J."/>
            <person name="Labutti K."/>
            <person name="Salamov A."/>
            <person name="Andreopoulos B."/>
            <person name="Baker S."/>
            <person name="Barry K."/>
            <person name="Bills G."/>
            <person name="Bluhm B."/>
            <person name="Cannon C."/>
            <person name="Castanera R."/>
            <person name="Culley D."/>
            <person name="Daum C."/>
            <person name="Ezra D."/>
            <person name="Gonzalez J."/>
            <person name="Henrissat B."/>
            <person name="Kuo A."/>
            <person name="Liang C."/>
            <person name="Lipzen A."/>
            <person name="Lutzoni F."/>
            <person name="Magnuson J."/>
            <person name="Mondo S."/>
            <person name="Nolan M."/>
            <person name="Ohm R."/>
            <person name="Pangilinan J."/>
            <person name="Park H.-J."/>
            <person name="Ramirez L."/>
            <person name="Alfaro M."/>
            <person name="Sun H."/>
            <person name="Tritt A."/>
            <person name="Yoshinaga Y."/>
            <person name="Zwiers L.-H."/>
            <person name="Turgeon B."/>
            <person name="Goodwin S."/>
            <person name="Spatafora J."/>
            <person name="Crous P."/>
            <person name="Grigoriev I."/>
        </authorList>
    </citation>
    <scope>NUCLEOTIDE SEQUENCE</scope>
    <source>
        <strain evidence="1">CBS 379.55</strain>
    </source>
</reference>
<dbReference type="EMBL" id="ML986510">
    <property type="protein sequence ID" value="KAF2273462.1"/>
    <property type="molecule type" value="Genomic_DNA"/>
</dbReference>
<dbReference type="RefSeq" id="XP_033651001.1">
    <property type="nucleotide sequence ID" value="XM_033793314.1"/>
</dbReference>
<proteinExistence type="predicted"/>
<organism evidence="1 2">
    <name type="scientific">Westerdykella ornata</name>
    <dbReference type="NCBI Taxonomy" id="318751"/>
    <lineage>
        <taxon>Eukaryota</taxon>
        <taxon>Fungi</taxon>
        <taxon>Dikarya</taxon>
        <taxon>Ascomycota</taxon>
        <taxon>Pezizomycotina</taxon>
        <taxon>Dothideomycetes</taxon>
        <taxon>Pleosporomycetidae</taxon>
        <taxon>Pleosporales</taxon>
        <taxon>Sporormiaceae</taxon>
        <taxon>Westerdykella</taxon>
    </lineage>
</organism>
<name>A0A6A6JAM7_WESOR</name>
<protein>
    <submittedName>
        <fullName evidence="1">Uncharacterized protein</fullName>
    </submittedName>
</protein>
<dbReference type="Proteomes" id="UP000800097">
    <property type="component" value="Unassembled WGS sequence"/>
</dbReference>
<evidence type="ECO:0000313" key="1">
    <source>
        <dbReference type="EMBL" id="KAF2273462.1"/>
    </source>
</evidence>